<dbReference type="InterPro" id="IPR010259">
    <property type="entry name" value="S8pro/Inhibitor_I9"/>
</dbReference>
<reference evidence="12" key="1">
    <citation type="submission" date="2025-08" db="UniProtKB">
        <authorList>
            <consortium name="RefSeq"/>
        </authorList>
    </citation>
    <scope>IDENTIFICATION</scope>
    <source>
        <tissue evidence="12">Testes</tissue>
    </source>
</reference>
<proteinExistence type="inferred from homology"/>
<dbReference type="PROSITE" id="PS51892">
    <property type="entry name" value="SUBTILASE"/>
    <property type="match status" value="1"/>
</dbReference>
<feature type="chain" id="PRO_5047315119" evidence="8">
    <location>
        <begin position="16"/>
        <end position="368"/>
    </location>
</feature>
<evidence type="ECO:0000256" key="5">
    <source>
        <dbReference type="PROSITE-ProRule" id="PRU01240"/>
    </source>
</evidence>
<dbReference type="InterPro" id="IPR015500">
    <property type="entry name" value="Peptidase_S8_subtilisin-rel"/>
</dbReference>
<keyword evidence="4 5" id="KW-0720">Serine protease</keyword>
<evidence type="ECO:0000313" key="12">
    <source>
        <dbReference type="RefSeq" id="XP_002741785.1"/>
    </source>
</evidence>
<accession>A0ABM0H109</accession>
<dbReference type="InterPro" id="IPR023828">
    <property type="entry name" value="Peptidase_S8_Ser-AS"/>
</dbReference>
<dbReference type="SUPFAM" id="SSF54897">
    <property type="entry name" value="Protease propeptides/inhibitors"/>
    <property type="match status" value="1"/>
</dbReference>
<protein>
    <submittedName>
        <fullName evidence="12">Alkaline serine protease ver112-like</fullName>
    </submittedName>
</protein>
<evidence type="ECO:0000256" key="4">
    <source>
        <dbReference type="ARBA" id="ARBA00022825"/>
    </source>
</evidence>
<dbReference type="InterPro" id="IPR037045">
    <property type="entry name" value="S8pro/Inhibitor_I9_sf"/>
</dbReference>
<dbReference type="Gene3D" id="3.40.50.200">
    <property type="entry name" value="Peptidase S8/S53 domain"/>
    <property type="match status" value="1"/>
</dbReference>
<feature type="signal peptide" evidence="8">
    <location>
        <begin position="1"/>
        <end position="15"/>
    </location>
</feature>
<dbReference type="InterPro" id="IPR000209">
    <property type="entry name" value="Peptidase_S8/S53_dom"/>
</dbReference>
<dbReference type="PROSITE" id="PS00138">
    <property type="entry name" value="SUBTILASE_SER"/>
    <property type="match status" value="1"/>
</dbReference>
<feature type="region of interest" description="Disordered" evidence="7">
    <location>
        <begin position="252"/>
        <end position="278"/>
    </location>
</feature>
<dbReference type="CDD" id="cd04077">
    <property type="entry name" value="Peptidases_S8_PCSK9_ProteinaseK_like"/>
    <property type="match status" value="1"/>
</dbReference>
<evidence type="ECO:0000259" key="9">
    <source>
        <dbReference type="Pfam" id="PF00082"/>
    </source>
</evidence>
<dbReference type="Pfam" id="PF00082">
    <property type="entry name" value="Peptidase_S8"/>
    <property type="match status" value="1"/>
</dbReference>
<organism evidence="11 12">
    <name type="scientific">Saccoglossus kowalevskii</name>
    <name type="common">Acorn worm</name>
    <dbReference type="NCBI Taxonomy" id="10224"/>
    <lineage>
        <taxon>Eukaryota</taxon>
        <taxon>Metazoa</taxon>
        <taxon>Hemichordata</taxon>
        <taxon>Enteropneusta</taxon>
        <taxon>Harrimaniidae</taxon>
        <taxon>Saccoglossus</taxon>
    </lineage>
</organism>
<name>A0ABM0H109_SACKO</name>
<dbReference type="InterPro" id="IPR034193">
    <property type="entry name" value="PCSK9_ProteinaseK-like"/>
</dbReference>
<keyword evidence="2 5" id="KW-0645">Protease</keyword>
<evidence type="ECO:0000313" key="11">
    <source>
        <dbReference type="Proteomes" id="UP000694865"/>
    </source>
</evidence>
<keyword evidence="8" id="KW-0732">Signal</keyword>
<evidence type="ECO:0000259" key="10">
    <source>
        <dbReference type="Pfam" id="PF05922"/>
    </source>
</evidence>
<dbReference type="PANTHER" id="PTHR43806">
    <property type="entry name" value="PEPTIDASE S8"/>
    <property type="match status" value="1"/>
</dbReference>
<feature type="domain" description="Inhibitor I9" evidence="10">
    <location>
        <begin position="53"/>
        <end position="96"/>
    </location>
</feature>
<keyword evidence="11" id="KW-1185">Reference proteome</keyword>
<feature type="active site" description="Charge relay system" evidence="5">
    <location>
        <position position="163"/>
    </location>
</feature>
<evidence type="ECO:0000256" key="7">
    <source>
        <dbReference type="SAM" id="MobiDB-lite"/>
    </source>
</evidence>
<feature type="domain" description="Peptidase S8/S53" evidence="9">
    <location>
        <begin position="122"/>
        <end position="329"/>
    </location>
</feature>
<dbReference type="PANTHER" id="PTHR43806:SF58">
    <property type="entry name" value="ALKALINE PROTEASE 1-RELATED"/>
    <property type="match status" value="1"/>
</dbReference>
<evidence type="ECO:0000256" key="6">
    <source>
        <dbReference type="RuleBase" id="RU003355"/>
    </source>
</evidence>
<dbReference type="PRINTS" id="PR00723">
    <property type="entry name" value="SUBTILISIN"/>
</dbReference>
<dbReference type="GeneID" id="100376696"/>
<feature type="active site" description="Charge relay system" evidence="5">
    <location>
        <position position="315"/>
    </location>
</feature>
<dbReference type="Pfam" id="PF05922">
    <property type="entry name" value="Inhibitor_I9"/>
    <property type="match status" value="1"/>
</dbReference>
<gene>
    <name evidence="12" type="primary">LOC100376696</name>
</gene>
<dbReference type="SUPFAM" id="SSF52743">
    <property type="entry name" value="Subtilisin-like"/>
    <property type="match status" value="1"/>
</dbReference>
<evidence type="ECO:0000256" key="1">
    <source>
        <dbReference type="ARBA" id="ARBA00011073"/>
    </source>
</evidence>
<comment type="similarity">
    <text evidence="1 5 6">Belongs to the peptidase S8 family.</text>
</comment>
<dbReference type="PROSITE" id="PS00136">
    <property type="entry name" value="SUBTILASE_ASP"/>
    <property type="match status" value="1"/>
</dbReference>
<dbReference type="RefSeq" id="XP_002741785.1">
    <property type="nucleotide sequence ID" value="XM_002741739.2"/>
</dbReference>
<feature type="active site" description="Charge relay system" evidence="5">
    <location>
        <position position="131"/>
    </location>
</feature>
<evidence type="ECO:0000256" key="2">
    <source>
        <dbReference type="ARBA" id="ARBA00022670"/>
    </source>
</evidence>
<dbReference type="InterPro" id="IPR023827">
    <property type="entry name" value="Peptidase_S8_Asp-AS"/>
</dbReference>
<evidence type="ECO:0000256" key="3">
    <source>
        <dbReference type="ARBA" id="ARBA00022801"/>
    </source>
</evidence>
<dbReference type="InterPro" id="IPR036852">
    <property type="entry name" value="Peptidase_S8/S53_dom_sf"/>
</dbReference>
<dbReference type="Gene3D" id="3.30.70.80">
    <property type="entry name" value="Peptidase S8 propeptide/proteinase inhibitor I9"/>
    <property type="match status" value="1"/>
</dbReference>
<evidence type="ECO:0000256" key="8">
    <source>
        <dbReference type="SAM" id="SignalP"/>
    </source>
</evidence>
<sequence length="368" mass="38413">MRFVILTLLVAAASAANLVPLYRARDPVKNRYILKVKDDVDLDNVAAKLPSMGIGIIKRFSFAVKGFAVEAQEKTINQLRTMDEFEYIEEDGIYKADVEWGCDRTDQRNLPLDGVAAFNDNGAGTHVYIIDTGLRHTHDEFNGRASFFFDFEPANQGDDCNGHGTHCGGTSVGNSVGIATAASVYSVRVLNCNGAGLTSNIVDGCDAIVAGGQKPGTCNMSIGGGASILLDNAVASLTSDGYVVSVSAGNDDTDACNQSPAREETSITTGSTTSDDERSGFSNYGTCVDIFAPGSLIRSSYHTADNAYTIMSGTSMASPHVVGVAAAMLGGGVCSDHASCKNNILAVGTADVVGSPGIGSPNLLLYCE</sequence>
<dbReference type="Proteomes" id="UP000694865">
    <property type="component" value="Unplaced"/>
</dbReference>
<keyword evidence="3 5" id="KW-0378">Hydrolase</keyword>
<dbReference type="InterPro" id="IPR050131">
    <property type="entry name" value="Peptidase_S8_subtilisin-like"/>
</dbReference>